<comment type="caution">
    <text evidence="1">The sequence shown here is derived from an EMBL/GenBank/DDBJ whole genome shotgun (WGS) entry which is preliminary data.</text>
</comment>
<dbReference type="EMBL" id="QNVV01000041">
    <property type="protein sequence ID" value="REC41513.1"/>
    <property type="molecule type" value="Genomic_DNA"/>
</dbReference>
<evidence type="ECO:0000313" key="1">
    <source>
        <dbReference type="EMBL" id="REC41513.1"/>
    </source>
</evidence>
<dbReference type="RefSeq" id="WP_133297687.1">
    <property type="nucleotide sequence ID" value="NZ_QNVV01000041.1"/>
</dbReference>
<dbReference type="Gene3D" id="2.180.10.10">
    <property type="entry name" value="RHS repeat-associated core"/>
    <property type="match status" value="1"/>
</dbReference>
<organism evidence="1 2">
    <name type="scientific">Chryseobacterium pennipullorum</name>
    <dbReference type="NCBI Taxonomy" id="2258963"/>
    <lineage>
        <taxon>Bacteria</taxon>
        <taxon>Pseudomonadati</taxon>
        <taxon>Bacteroidota</taxon>
        <taxon>Flavobacteriia</taxon>
        <taxon>Flavobacteriales</taxon>
        <taxon>Weeksellaceae</taxon>
        <taxon>Chryseobacterium group</taxon>
        <taxon>Chryseobacterium</taxon>
    </lineage>
</organism>
<keyword evidence="2" id="KW-1185">Reference proteome</keyword>
<proteinExistence type="predicted"/>
<evidence type="ECO:0000313" key="2">
    <source>
        <dbReference type="Proteomes" id="UP000256257"/>
    </source>
</evidence>
<dbReference type="InterPro" id="IPR022385">
    <property type="entry name" value="Rhs_assc_core"/>
</dbReference>
<accession>A0A3D9AJH7</accession>
<protein>
    <recommendedName>
        <fullName evidence="3">RHS repeat-associated core domain-containing protein</fullName>
    </recommendedName>
</protein>
<dbReference type="NCBIfam" id="TIGR03696">
    <property type="entry name" value="Rhs_assc_core"/>
    <property type="match status" value="1"/>
</dbReference>
<feature type="non-terminal residue" evidence="1">
    <location>
        <position position="1"/>
    </location>
</feature>
<dbReference type="OrthoDB" id="1256414at2"/>
<dbReference type="AlphaFoldDB" id="A0A3D9AJH7"/>
<dbReference type="PANTHER" id="PTHR32305">
    <property type="match status" value="1"/>
</dbReference>
<evidence type="ECO:0008006" key="3">
    <source>
        <dbReference type="Google" id="ProtNLM"/>
    </source>
</evidence>
<sequence>NMTNMKDKGIQSITYNYLNLPGVLLISQRDPFFGENFEFSLSYLYRADGIKLRKNYFRQGRKGIKEITRTTDYLDGFHYNYFGGGEVCLTCRTEFAYEEQAYKKADSQLNEINLTPEWKLDFVPTSEGFYSFIENRYIYQYKDHLGNARISFGKNSAGALEITDSNDYYPFGLNHIGNGKSLIGSYYSYKYNGKELQDTGMYDYGARFYMPDLGRWGVVDPLAEIGRRWSPYTYAFDNPIRFIDPDGMWPYPVTTRSFAPFPTFGGGFSGDSRGYSTSQNVTSRLSHSYIMNTDNHTYTNYGATSSPSSHPYLGTATATNDVGNISNAVYTTNKDGSTTTSWTAKMAGSNPLTPSSVTPSIDVTTNFILTENKTAGTLGVSVTQTGDAFPSAETMIGDTAGNQLMVGVSPAVGNPIVNLFGDNNRPMMSNNFTVTMDENGVFTGVKQGDNTYSVGDWNKIYESSNTVKIPEQQYLPDASGAPVPR</sequence>
<dbReference type="InterPro" id="IPR050708">
    <property type="entry name" value="T6SS_VgrG/RHS"/>
</dbReference>
<dbReference type="Proteomes" id="UP000256257">
    <property type="component" value="Unassembled WGS sequence"/>
</dbReference>
<gene>
    <name evidence="1" type="ORF">DRF67_21215</name>
</gene>
<reference evidence="1 2" key="1">
    <citation type="submission" date="2018-06" db="EMBL/GenBank/DDBJ databases">
        <title>Novel Chryseobacterium species.</title>
        <authorList>
            <person name="Newman J."/>
            <person name="Hugo C."/>
            <person name="Oosthuizen L."/>
            <person name="Charimba G."/>
        </authorList>
    </citation>
    <scope>NUCLEOTIDE SEQUENCE [LARGE SCALE GENOMIC DNA]</scope>
    <source>
        <strain evidence="1 2">7_F195</strain>
    </source>
</reference>
<dbReference type="PANTHER" id="PTHR32305:SF15">
    <property type="entry name" value="PROTEIN RHSA-RELATED"/>
    <property type="match status" value="1"/>
</dbReference>
<name>A0A3D9AJH7_9FLAO</name>